<dbReference type="InterPro" id="IPR052726">
    <property type="entry name" value="Phage_Baseplate_Hub"/>
</dbReference>
<gene>
    <name evidence="1" type="ORF">GCM10009038_34910</name>
</gene>
<dbReference type="Pfam" id="PF05954">
    <property type="entry name" value="Phage_GPD"/>
    <property type="match status" value="1"/>
</dbReference>
<evidence type="ECO:0000313" key="1">
    <source>
        <dbReference type="EMBL" id="GHB32974.1"/>
    </source>
</evidence>
<protein>
    <submittedName>
        <fullName evidence="1">Late control protein D</fullName>
    </submittedName>
</protein>
<accession>A0ABQ3EDN4</accession>
<reference evidence="2" key="1">
    <citation type="journal article" date="2019" name="Int. J. Syst. Evol. Microbiol.">
        <title>The Global Catalogue of Microorganisms (GCM) 10K type strain sequencing project: providing services to taxonomists for standard genome sequencing and annotation.</title>
        <authorList>
            <consortium name="The Broad Institute Genomics Platform"/>
            <consortium name="The Broad Institute Genome Sequencing Center for Infectious Disease"/>
            <person name="Wu L."/>
            <person name="Ma J."/>
        </authorList>
    </citation>
    <scope>NUCLEOTIDE SEQUENCE [LARGE SCALE GENOMIC DNA]</scope>
    <source>
        <strain evidence="2">KCTC 32998</strain>
    </source>
</reference>
<dbReference type="PANTHER" id="PTHR35862">
    <property type="entry name" value="FELS-2 PROPHAGE PROTEIN"/>
    <property type="match status" value="1"/>
</dbReference>
<evidence type="ECO:0000313" key="2">
    <source>
        <dbReference type="Proteomes" id="UP000646745"/>
    </source>
</evidence>
<dbReference type="SUPFAM" id="SSF69279">
    <property type="entry name" value="Phage tail proteins"/>
    <property type="match status" value="1"/>
</dbReference>
<keyword evidence="2" id="KW-1185">Reference proteome</keyword>
<comment type="caution">
    <text evidence="1">The sequence shown here is derived from an EMBL/GenBank/DDBJ whole genome shotgun (WGS) entry which is preliminary data.</text>
</comment>
<proteinExistence type="predicted"/>
<dbReference type="Proteomes" id="UP000646745">
    <property type="component" value="Unassembled WGS sequence"/>
</dbReference>
<sequence>MSNVGRPARTPDYRLAIGGEQVTPRLRGRLQRLTLTDRRGLEADQLDLELTDDDGQLALPRRGVEIHVAIGWVGEPLTDRGTFIVDEVEHSGAPDRLSIRASSADFRGQFPVKRTQSWHRTTLGDIVTTLAKRHGLNPCISRELDTVSIAHIDQTDESDINFLTRLAERHDAIATVKAGNLLFIRAGQSTTASGLEIPPIIIRREDGDRHRYSVTDRDSYSGVIAAWHDTDGAERRDVIAGSDENPKRLRPIYASKEDALAAAKAEWQRLQRGISEFGLTLAEGRPDIYPETPARCVGWKRAIEETEWLLTEVRHDIGDNGYISSLQFETQRQEVLENP</sequence>
<dbReference type="PANTHER" id="PTHR35862:SF3">
    <property type="entry name" value="FELS-2 PROPHAGE PROTEIN"/>
    <property type="match status" value="1"/>
</dbReference>
<name>A0ABQ3EDN4_9GAMM</name>
<dbReference type="EMBL" id="BMZI01000008">
    <property type="protein sequence ID" value="GHB32974.1"/>
    <property type="molecule type" value="Genomic_DNA"/>
</dbReference>
<dbReference type="RefSeq" id="WP_189446009.1">
    <property type="nucleotide sequence ID" value="NZ_BMZI01000008.1"/>
</dbReference>
<organism evidence="1 2">
    <name type="scientific">Salinicola rhizosphaerae</name>
    <dbReference type="NCBI Taxonomy" id="1443141"/>
    <lineage>
        <taxon>Bacteria</taxon>
        <taxon>Pseudomonadati</taxon>
        <taxon>Pseudomonadota</taxon>
        <taxon>Gammaproteobacteria</taxon>
        <taxon>Oceanospirillales</taxon>
        <taxon>Halomonadaceae</taxon>
        <taxon>Salinicola</taxon>
    </lineage>
</organism>